<evidence type="ECO:0000313" key="10">
    <source>
        <dbReference type="Proteomes" id="UP001632037"/>
    </source>
</evidence>
<evidence type="ECO:0000256" key="7">
    <source>
        <dbReference type="ARBA" id="ARBA00023128"/>
    </source>
</evidence>
<evidence type="ECO:0000256" key="5">
    <source>
        <dbReference type="ARBA" id="ARBA00022723"/>
    </source>
</evidence>
<keyword evidence="4" id="KW-0411">Iron-sulfur</keyword>
<dbReference type="GO" id="GO:0046872">
    <property type="term" value="F:metal ion binding"/>
    <property type="evidence" value="ECO:0007669"/>
    <property type="project" value="UniProtKB-KW"/>
</dbReference>
<keyword evidence="4" id="KW-0004">4Fe-4S</keyword>
<name>A0ABD3EY87_9STRA</name>
<comment type="subcellular location">
    <subcellularLocation>
        <location evidence="1">Mitochondrion</location>
    </subcellularLocation>
</comment>
<dbReference type="FunFam" id="2.60.300.12:FF:000006">
    <property type="entry name" value="Iron-sulfur cluster assembly 2 mitochondrial"/>
    <property type="match status" value="1"/>
</dbReference>
<organism evidence="9 10">
    <name type="scientific">Phytophthora oleae</name>
    <dbReference type="NCBI Taxonomy" id="2107226"/>
    <lineage>
        <taxon>Eukaryota</taxon>
        <taxon>Sar</taxon>
        <taxon>Stramenopiles</taxon>
        <taxon>Oomycota</taxon>
        <taxon>Peronosporomycetes</taxon>
        <taxon>Peronosporales</taxon>
        <taxon>Peronosporaceae</taxon>
        <taxon>Phytophthora</taxon>
    </lineage>
</organism>
<evidence type="ECO:0000256" key="4">
    <source>
        <dbReference type="ARBA" id="ARBA00022485"/>
    </source>
</evidence>
<dbReference type="PANTHER" id="PTHR43011">
    <property type="entry name" value="IRON-SULFUR CLUSTER ASSEMBLY 2 HOMOLOG, MITOCHONDRIAL"/>
    <property type="match status" value="1"/>
</dbReference>
<accession>A0ABD3EY87</accession>
<dbReference type="PANTHER" id="PTHR43011:SF1">
    <property type="entry name" value="IRON-SULFUR CLUSTER ASSEMBLY 2 HOMOLOG, MITOCHONDRIAL"/>
    <property type="match status" value="1"/>
</dbReference>
<dbReference type="GO" id="GO:0051539">
    <property type="term" value="F:4 iron, 4 sulfur cluster binding"/>
    <property type="evidence" value="ECO:0007669"/>
    <property type="project" value="UniProtKB-KW"/>
</dbReference>
<comment type="similarity">
    <text evidence="3">Belongs to the HesB/IscA family.</text>
</comment>
<comment type="pathway">
    <text evidence="2">Cofactor biosynthesis; iron-sulfur cluster biosynthesis.</text>
</comment>
<dbReference type="InterPro" id="IPR035903">
    <property type="entry name" value="HesB-like_dom_sf"/>
</dbReference>
<keyword evidence="10" id="KW-1185">Reference proteome</keyword>
<evidence type="ECO:0000256" key="6">
    <source>
        <dbReference type="ARBA" id="ARBA00023004"/>
    </source>
</evidence>
<dbReference type="Pfam" id="PF01521">
    <property type="entry name" value="Fe-S_biosyn"/>
    <property type="match status" value="1"/>
</dbReference>
<dbReference type="SUPFAM" id="SSF89360">
    <property type="entry name" value="HesB-like domain"/>
    <property type="match status" value="1"/>
</dbReference>
<dbReference type="InterPro" id="IPR016092">
    <property type="entry name" value="ATAP"/>
</dbReference>
<dbReference type="InterPro" id="IPR000361">
    <property type="entry name" value="ATAP_core_dom"/>
</dbReference>
<evidence type="ECO:0000259" key="8">
    <source>
        <dbReference type="Pfam" id="PF01521"/>
    </source>
</evidence>
<feature type="domain" description="Core" evidence="8">
    <location>
        <begin position="39"/>
        <end position="142"/>
    </location>
</feature>
<evidence type="ECO:0000313" key="9">
    <source>
        <dbReference type="EMBL" id="KAL3659448.1"/>
    </source>
</evidence>
<dbReference type="NCBIfam" id="TIGR00049">
    <property type="entry name" value="iron-sulfur cluster assembly accessory protein"/>
    <property type="match status" value="1"/>
</dbReference>
<sequence>MMNMRSVLCRPLRRVLRAPQPRWVSSVEVTRDTGVPDLILTPIAAQKLIEAAERQKADNLMLRVAVEGGGCSGFKYVIEFEKDAAPDVEEDVVFEQHGGKVVVDKESLELIRGSTIDFEQELIRSAFAVINNPNAVSGCGCGTSFDLKD</sequence>
<evidence type="ECO:0000256" key="3">
    <source>
        <dbReference type="ARBA" id="ARBA00006718"/>
    </source>
</evidence>
<comment type="caution">
    <text evidence="9">The sequence shown here is derived from an EMBL/GenBank/DDBJ whole genome shotgun (WGS) entry which is preliminary data.</text>
</comment>
<protein>
    <recommendedName>
        <fullName evidence="8">Core domain-containing protein</fullName>
    </recommendedName>
</protein>
<keyword evidence="6" id="KW-0408">Iron</keyword>
<gene>
    <name evidence="9" type="ORF">V7S43_015439</name>
</gene>
<reference evidence="9 10" key="1">
    <citation type="submission" date="2024-09" db="EMBL/GenBank/DDBJ databases">
        <title>Genome sequencing and assembly of Phytophthora oleae, isolate VK10A, causative agent of rot of olive drupes.</title>
        <authorList>
            <person name="Conti Taguali S."/>
            <person name="Riolo M."/>
            <person name="La Spada F."/>
            <person name="Cacciola S.O."/>
            <person name="Dionisio G."/>
        </authorList>
    </citation>
    <scope>NUCLEOTIDE SEQUENCE [LARGE SCALE GENOMIC DNA]</scope>
    <source>
        <strain evidence="9 10">VK10A</strain>
    </source>
</reference>
<dbReference type="Proteomes" id="UP001632037">
    <property type="component" value="Unassembled WGS sequence"/>
</dbReference>
<evidence type="ECO:0000256" key="1">
    <source>
        <dbReference type="ARBA" id="ARBA00004173"/>
    </source>
</evidence>
<proteinExistence type="inferred from homology"/>
<evidence type="ECO:0000256" key="2">
    <source>
        <dbReference type="ARBA" id="ARBA00005151"/>
    </source>
</evidence>
<dbReference type="AlphaFoldDB" id="A0ABD3EY87"/>
<dbReference type="GO" id="GO:0120510">
    <property type="term" value="C:mitochondrial [4Fe-4S] assembly complex"/>
    <property type="evidence" value="ECO:0007669"/>
    <property type="project" value="UniProtKB-ARBA"/>
</dbReference>
<dbReference type="Gene3D" id="2.60.300.12">
    <property type="entry name" value="HesB-like domain"/>
    <property type="match status" value="1"/>
</dbReference>
<keyword evidence="7" id="KW-0496">Mitochondrion</keyword>
<dbReference type="EMBL" id="JBIMZQ010000046">
    <property type="protein sequence ID" value="KAL3659448.1"/>
    <property type="molecule type" value="Genomic_DNA"/>
</dbReference>
<keyword evidence="5" id="KW-0479">Metal-binding</keyword>